<dbReference type="EMBL" id="CP131913">
    <property type="protein sequence ID" value="WLI73400.1"/>
    <property type="molecule type" value="Genomic_DNA"/>
</dbReference>
<organism evidence="1 2">
    <name type="scientific">Halomonas alkalicola</name>
    <dbReference type="NCBI Taxonomy" id="1930622"/>
    <lineage>
        <taxon>Bacteria</taxon>
        <taxon>Pseudomonadati</taxon>
        <taxon>Pseudomonadota</taxon>
        <taxon>Gammaproteobacteria</taxon>
        <taxon>Oceanospirillales</taxon>
        <taxon>Halomonadaceae</taxon>
        <taxon>Halomonas</taxon>
    </lineage>
</organism>
<gene>
    <name evidence="1" type="ORF">B6N23_00110</name>
</gene>
<reference evidence="1 2" key="1">
    <citation type="submission" date="2023-08" db="EMBL/GenBank/DDBJ databases">
        <title>Transcriptome Analysis of Halomonas alkalicola CICC 11012s to Identify the Genes Involved in Alkaline Tolerances.</title>
        <authorList>
            <person name="Zhai L."/>
        </authorList>
    </citation>
    <scope>NUCLEOTIDE SEQUENCE [LARGE SCALE GENOMIC DNA]</scope>
    <source>
        <strain evidence="1 2">CICC 11012s</strain>
    </source>
</reference>
<proteinExistence type="predicted"/>
<evidence type="ECO:0000313" key="1">
    <source>
        <dbReference type="EMBL" id="WLI73400.1"/>
    </source>
</evidence>
<name>A0ABY9H4K3_9GAMM</name>
<evidence type="ECO:0000313" key="2">
    <source>
        <dbReference type="Proteomes" id="UP001235344"/>
    </source>
</evidence>
<evidence type="ECO:0008006" key="3">
    <source>
        <dbReference type="Google" id="ProtNLM"/>
    </source>
</evidence>
<dbReference type="Proteomes" id="UP001235344">
    <property type="component" value="Chromosome"/>
</dbReference>
<dbReference type="RefSeq" id="WP_305501027.1">
    <property type="nucleotide sequence ID" value="NZ_CP131913.1"/>
</dbReference>
<sequence length="585" mass="63604">MLTHDEFEQAIKALLAPLSAEQLRALLQRCAEETHPLQRQAFIERLRHHCLEGHEPSSSTAGNRCTLSARLAEMQAQLEAIAQAEPEWGAFDEEDGCGPFAPVMPDLFDLLDEAATCLSQADPQTARETYAAIWAMVEIENDYGHSPSLEEVDEAIAREHAARYLRAVYLTTAAEQRVDALLEAASRVCLAGSVSPVVVRCCTLREIAGVASTPLPGWEAFLGRLASERQTPRSLLEYQWLREALASHQGLEGIATLAKRAGSGMPRLWLDWVSGAIRQGDLSQASAAWQAAQSHFARGAGIWHEFAECFQEDERWLALPQAATIAFEALLAKPCAQWLQALQAACLENGARQRRLREAAAWLATAAQQGGPPSAQGAAASLAGALADGPARLDQWLVRPTSFAPWGPMAVLAWCLAGDLRQAEGLLPSRQDSLGWSLGDSPSWALFACLPTLLAERPVAEIGPAAQAMWRQLIVTSPGESGAIAEPLNQAMLMACRQTPLQPDEKQAWLHWCAETATERCHSIVSAQHRKAYARAATCVALCRETAQAMGQAASGDDLVQRIRQRYPRHTAFQRALDQALGSDP</sequence>
<accession>A0ABY9H4K3</accession>
<keyword evidence="2" id="KW-1185">Reference proteome</keyword>
<protein>
    <recommendedName>
        <fullName evidence="3">DUF4034 domain-containing protein</fullName>
    </recommendedName>
</protein>